<dbReference type="Pfam" id="PF00563">
    <property type="entry name" value="EAL"/>
    <property type="match status" value="1"/>
</dbReference>
<dbReference type="EMBL" id="CAJQYY010000033">
    <property type="protein sequence ID" value="CAG4919369.1"/>
    <property type="molecule type" value="Genomic_DNA"/>
</dbReference>
<dbReference type="PANTHER" id="PTHR33525:SF4">
    <property type="entry name" value="CYCLIC DI-GMP PHOSPHODIESTERASE CDGJ"/>
    <property type="match status" value="1"/>
</dbReference>
<dbReference type="PANTHER" id="PTHR33525">
    <property type="match status" value="1"/>
</dbReference>
<evidence type="ECO:0000259" key="2">
    <source>
        <dbReference type="PROSITE" id="PS51833"/>
    </source>
</evidence>
<dbReference type="CDD" id="cd01948">
    <property type="entry name" value="EAL"/>
    <property type="match status" value="1"/>
</dbReference>
<evidence type="ECO:0000313" key="4">
    <source>
        <dbReference type="Proteomes" id="UP000789752"/>
    </source>
</evidence>
<feature type="domain" description="HDOD" evidence="2">
    <location>
        <begin position="273"/>
        <end position="477"/>
    </location>
</feature>
<dbReference type="InterPro" id="IPR052340">
    <property type="entry name" value="RNase_Y/CdgJ"/>
</dbReference>
<dbReference type="Pfam" id="PF08668">
    <property type="entry name" value="HDOD"/>
    <property type="match status" value="1"/>
</dbReference>
<accession>A0ABN7QSE0</accession>
<protein>
    <recommendedName>
        <fullName evidence="5">EAL and modified HD-GYP domain-containing signal transduction protein</fullName>
    </recommendedName>
</protein>
<gene>
    <name evidence="3" type="ORF">R54767_04601</name>
</gene>
<evidence type="ECO:0008006" key="5">
    <source>
        <dbReference type="Google" id="ProtNLM"/>
    </source>
</evidence>
<reference evidence="3 4" key="1">
    <citation type="submission" date="2021-04" db="EMBL/GenBank/DDBJ databases">
        <authorList>
            <person name="Vanwijnsberghe S."/>
        </authorList>
    </citation>
    <scope>NUCLEOTIDE SEQUENCE [LARGE SCALE GENOMIC DNA]</scope>
    <source>
        <strain evidence="3 4">LMG 32171</strain>
    </source>
</reference>
<keyword evidence="4" id="KW-1185">Reference proteome</keyword>
<dbReference type="PROSITE" id="PS51833">
    <property type="entry name" value="HDOD"/>
    <property type="match status" value="1"/>
</dbReference>
<proteinExistence type="predicted"/>
<dbReference type="Proteomes" id="UP000789752">
    <property type="component" value="Unassembled WGS sequence"/>
</dbReference>
<dbReference type="Gene3D" id="1.10.3210.10">
    <property type="entry name" value="Hypothetical protein af1432"/>
    <property type="match status" value="1"/>
</dbReference>
<name>A0ABN7QSE0_9BURK</name>
<dbReference type="InterPro" id="IPR013976">
    <property type="entry name" value="HDOD"/>
</dbReference>
<organism evidence="3 4">
    <name type="scientific">Paraburkholderia gardini</name>
    <dbReference type="NCBI Taxonomy" id="2823469"/>
    <lineage>
        <taxon>Bacteria</taxon>
        <taxon>Pseudomonadati</taxon>
        <taxon>Pseudomonadota</taxon>
        <taxon>Betaproteobacteria</taxon>
        <taxon>Burkholderiales</taxon>
        <taxon>Burkholderiaceae</taxon>
        <taxon>Paraburkholderia</taxon>
    </lineage>
</organism>
<evidence type="ECO:0000313" key="3">
    <source>
        <dbReference type="EMBL" id="CAG4919369.1"/>
    </source>
</evidence>
<dbReference type="SMART" id="SM00052">
    <property type="entry name" value="EAL"/>
    <property type="match status" value="1"/>
</dbReference>
<comment type="caution">
    <text evidence="3">The sequence shown here is derived from an EMBL/GenBank/DDBJ whole genome shotgun (WGS) entry which is preliminary data.</text>
</comment>
<dbReference type="InterPro" id="IPR001633">
    <property type="entry name" value="EAL_dom"/>
</dbReference>
<dbReference type="InterPro" id="IPR035919">
    <property type="entry name" value="EAL_sf"/>
</dbReference>
<feature type="domain" description="EAL" evidence="1">
    <location>
        <begin position="18"/>
        <end position="279"/>
    </location>
</feature>
<dbReference type="PROSITE" id="PS50883">
    <property type="entry name" value="EAL"/>
    <property type="match status" value="1"/>
</dbReference>
<sequence>MGAVIISGFGYSGANIVDPPTFQEKRKLGDRARCGPTEFHPPTDMSEPIEPRSTIARADTDAALPAPDGTVAACQFAFLGRQPILDRSGALSAYELLFRSGEQNFAQVSNDDEATAHVVARTIGGLGVPAVLGEHRGYVNIGRDMLFDDIVHVMSPERFVLEILETVTFDAQVVKRLTQLRRAGFQIALDDVVELSDGLITILPHADIVKIDFLLTDRAKLPELVSAIRRFGKTLVAEKVETREDFALASELGFDLFQGYFFARPQVLAAPRPRSSREALLRLLALLSREPDINEIEDELKRNPGVVVQLLRLANSSAFALGREISSLRQAITATGTRQIARWTQLLLYADGRALPWRSDPLVQLAGTRSRFMELMGNWLHPFDDRFADAAFMTGIFSLVHVVVGSTPESTLDRLGLAPQIRDAIVNYAGPLGTLLRITEAVEQGQDIDAIARETPLQEFAGLTPEVLAELSLSAASWTGGHTDD</sequence>
<dbReference type="SUPFAM" id="SSF141868">
    <property type="entry name" value="EAL domain-like"/>
    <property type="match status" value="1"/>
</dbReference>
<dbReference type="SUPFAM" id="SSF109604">
    <property type="entry name" value="HD-domain/PDEase-like"/>
    <property type="match status" value="1"/>
</dbReference>
<dbReference type="Gene3D" id="3.20.20.450">
    <property type="entry name" value="EAL domain"/>
    <property type="match status" value="1"/>
</dbReference>
<evidence type="ECO:0000259" key="1">
    <source>
        <dbReference type="PROSITE" id="PS50883"/>
    </source>
</evidence>